<organism evidence="6 7">
    <name type="scientific">Desulfoferula mesophila</name>
    <dbReference type="NCBI Taxonomy" id="3058419"/>
    <lineage>
        <taxon>Bacteria</taxon>
        <taxon>Pseudomonadati</taxon>
        <taxon>Thermodesulfobacteriota</taxon>
        <taxon>Desulfarculia</taxon>
        <taxon>Desulfarculales</taxon>
        <taxon>Desulfarculaceae</taxon>
        <taxon>Desulfoferula</taxon>
    </lineage>
</organism>
<dbReference type="InterPro" id="IPR036390">
    <property type="entry name" value="WH_DNA-bd_sf"/>
</dbReference>
<dbReference type="SUPFAM" id="SSF48008">
    <property type="entry name" value="GntR ligand-binding domain-like"/>
    <property type="match status" value="1"/>
</dbReference>
<dbReference type="Pfam" id="PF07729">
    <property type="entry name" value="FCD"/>
    <property type="match status" value="1"/>
</dbReference>
<dbReference type="Pfam" id="PF00392">
    <property type="entry name" value="GntR"/>
    <property type="match status" value="1"/>
</dbReference>
<dbReference type="SMART" id="SM00895">
    <property type="entry name" value="FCD"/>
    <property type="match status" value="1"/>
</dbReference>
<dbReference type="GO" id="GO:0003700">
    <property type="term" value="F:DNA-binding transcription factor activity"/>
    <property type="evidence" value="ECO:0007669"/>
    <property type="project" value="InterPro"/>
</dbReference>
<dbReference type="KEGG" id="dmp:FAK_06530"/>
<dbReference type="InterPro" id="IPR011711">
    <property type="entry name" value="GntR_C"/>
</dbReference>
<proteinExistence type="predicted"/>
<evidence type="ECO:0000256" key="3">
    <source>
        <dbReference type="ARBA" id="ARBA00023163"/>
    </source>
</evidence>
<dbReference type="AlphaFoldDB" id="A0AAU9F0R1"/>
<name>A0AAU9F0R1_9BACT</name>
<dbReference type="EMBL" id="AP028679">
    <property type="protein sequence ID" value="BEQ13587.1"/>
    <property type="molecule type" value="Genomic_DNA"/>
</dbReference>
<evidence type="ECO:0000313" key="6">
    <source>
        <dbReference type="EMBL" id="BEQ13587.1"/>
    </source>
</evidence>
<evidence type="ECO:0000256" key="2">
    <source>
        <dbReference type="ARBA" id="ARBA00023125"/>
    </source>
</evidence>
<reference evidence="7" key="1">
    <citation type="journal article" date="2023" name="Arch. Microbiol.">
        <title>Desulfoferula mesophilus gen. nov. sp. nov., a mesophilic sulfate-reducing bacterium isolated from a brackish lake sediment.</title>
        <authorList>
            <person name="Watanabe T."/>
            <person name="Yabe T."/>
            <person name="Tsuji J.M."/>
            <person name="Fukui M."/>
        </authorList>
    </citation>
    <scope>NUCLEOTIDE SEQUENCE [LARGE SCALE GENOMIC DNA]</scope>
    <source>
        <strain evidence="7">12FAK</strain>
    </source>
</reference>
<keyword evidence="7" id="KW-1185">Reference proteome</keyword>
<feature type="domain" description="GntR C-terminal" evidence="5">
    <location>
        <begin position="73"/>
        <end position="196"/>
    </location>
</feature>
<dbReference type="Gene3D" id="1.10.10.10">
    <property type="entry name" value="Winged helix-like DNA-binding domain superfamily/Winged helix DNA-binding domain"/>
    <property type="match status" value="1"/>
</dbReference>
<dbReference type="InterPro" id="IPR008920">
    <property type="entry name" value="TF_FadR/GntR_C"/>
</dbReference>
<dbReference type="PANTHER" id="PTHR43537">
    <property type="entry name" value="TRANSCRIPTIONAL REGULATOR, GNTR FAMILY"/>
    <property type="match status" value="1"/>
</dbReference>
<sequence length="205" mass="23643">MDPREIFEDLKQRVISLDIEPEANLNLSDLASFYGVSRTPVKEAIIYLEAEDWVYRNGSHFTVSPLTLDRMRDTTEIRLMLEVEANLLAMRRMTPAILATLDGILAEISDLDKVQDNEELSRLDTEFHRVLYQATGNKQLAALLERMLSGYLRFWRSRPHNIMSGSFFHQAQEIIQAIKDQNESKLRELSVAHIKQSLNAIMGMY</sequence>
<dbReference type="SMART" id="SM00345">
    <property type="entry name" value="HTH_GNTR"/>
    <property type="match status" value="1"/>
</dbReference>
<dbReference type="PANTHER" id="PTHR43537:SF5">
    <property type="entry name" value="UXU OPERON TRANSCRIPTIONAL REGULATOR"/>
    <property type="match status" value="1"/>
</dbReference>
<protein>
    <submittedName>
        <fullName evidence="6">GntR family transcriptional regulator</fullName>
    </submittedName>
</protein>
<evidence type="ECO:0000259" key="5">
    <source>
        <dbReference type="SMART" id="SM00895"/>
    </source>
</evidence>
<feature type="domain" description="HTH gntR-type" evidence="4">
    <location>
        <begin position="6"/>
        <end position="63"/>
    </location>
</feature>
<keyword evidence="1" id="KW-0805">Transcription regulation</keyword>
<dbReference type="Gene3D" id="1.20.120.530">
    <property type="entry name" value="GntR ligand-binding domain-like"/>
    <property type="match status" value="1"/>
</dbReference>
<keyword evidence="3" id="KW-0804">Transcription</keyword>
<accession>A0AAU9F0R1</accession>
<evidence type="ECO:0000259" key="4">
    <source>
        <dbReference type="SMART" id="SM00345"/>
    </source>
</evidence>
<dbReference type="InterPro" id="IPR036388">
    <property type="entry name" value="WH-like_DNA-bd_sf"/>
</dbReference>
<evidence type="ECO:0000313" key="7">
    <source>
        <dbReference type="Proteomes" id="UP001366166"/>
    </source>
</evidence>
<keyword evidence="2" id="KW-0238">DNA-binding</keyword>
<dbReference type="InterPro" id="IPR000524">
    <property type="entry name" value="Tscrpt_reg_HTH_GntR"/>
</dbReference>
<evidence type="ECO:0000256" key="1">
    <source>
        <dbReference type="ARBA" id="ARBA00023015"/>
    </source>
</evidence>
<dbReference type="GO" id="GO:0003677">
    <property type="term" value="F:DNA binding"/>
    <property type="evidence" value="ECO:0007669"/>
    <property type="project" value="UniProtKB-KW"/>
</dbReference>
<dbReference type="SUPFAM" id="SSF46785">
    <property type="entry name" value="Winged helix' DNA-binding domain"/>
    <property type="match status" value="1"/>
</dbReference>
<dbReference type="RefSeq" id="WP_338605334.1">
    <property type="nucleotide sequence ID" value="NZ_AP028679.1"/>
</dbReference>
<gene>
    <name evidence="6" type="ORF">FAK_06530</name>
</gene>
<dbReference type="Proteomes" id="UP001366166">
    <property type="component" value="Chromosome"/>
</dbReference>